<evidence type="ECO:0000256" key="1">
    <source>
        <dbReference type="ARBA" id="ARBA00004141"/>
    </source>
</evidence>
<feature type="transmembrane region" description="Helical" evidence="6">
    <location>
        <begin position="260"/>
        <end position="276"/>
    </location>
</feature>
<feature type="transmembrane region" description="Helical" evidence="6">
    <location>
        <begin position="117"/>
        <end position="136"/>
    </location>
</feature>
<dbReference type="InterPro" id="IPR050638">
    <property type="entry name" value="AA-Vitamin_Transporters"/>
</dbReference>
<feature type="transmembrane region" description="Helical" evidence="6">
    <location>
        <begin position="205"/>
        <end position="223"/>
    </location>
</feature>
<reference evidence="8 9" key="1">
    <citation type="submission" date="2017-07" db="EMBL/GenBank/DDBJ databases">
        <title>Elstera cyanobacteriorum sp. nov., a novel bacterium isolated from cyanobacterial aggregates in a eutrophic lake.</title>
        <authorList>
            <person name="Cai H."/>
        </authorList>
    </citation>
    <scope>NUCLEOTIDE SEQUENCE [LARGE SCALE GENOMIC DNA]</scope>
    <source>
        <strain evidence="8 9">TH019</strain>
    </source>
</reference>
<dbReference type="EMBL" id="NOXS01000031">
    <property type="protein sequence ID" value="OYQ19372.1"/>
    <property type="molecule type" value="Genomic_DNA"/>
</dbReference>
<keyword evidence="9" id="KW-1185">Reference proteome</keyword>
<feature type="transmembrane region" description="Helical" evidence="6">
    <location>
        <begin position="174"/>
        <end position="193"/>
    </location>
</feature>
<protein>
    <submittedName>
        <fullName evidence="8">EamA family transporter</fullName>
    </submittedName>
</protein>
<feature type="domain" description="EamA" evidence="7">
    <location>
        <begin position="9"/>
        <end position="133"/>
    </location>
</feature>
<dbReference type="AlphaFoldDB" id="A0A255XR41"/>
<comment type="similarity">
    <text evidence="2">Belongs to the EamA transporter family.</text>
</comment>
<feature type="transmembrane region" description="Helical" evidence="6">
    <location>
        <begin position="142"/>
        <end position="162"/>
    </location>
</feature>
<accession>A0A255XR41</accession>
<feature type="transmembrane region" description="Helical" evidence="6">
    <location>
        <begin position="90"/>
        <end position="110"/>
    </location>
</feature>
<dbReference type="InterPro" id="IPR000620">
    <property type="entry name" value="EamA_dom"/>
</dbReference>
<dbReference type="Proteomes" id="UP000216361">
    <property type="component" value="Unassembled WGS sequence"/>
</dbReference>
<evidence type="ECO:0000256" key="2">
    <source>
        <dbReference type="ARBA" id="ARBA00007362"/>
    </source>
</evidence>
<dbReference type="PANTHER" id="PTHR32322:SF2">
    <property type="entry name" value="EAMA DOMAIN-CONTAINING PROTEIN"/>
    <property type="match status" value="1"/>
</dbReference>
<evidence type="ECO:0000259" key="7">
    <source>
        <dbReference type="Pfam" id="PF00892"/>
    </source>
</evidence>
<dbReference type="GO" id="GO:0016020">
    <property type="term" value="C:membrane"/>
    <property type="evidence" value="ECO:0007669"/>
    <property type="project" value="UniProtKB-SubCell"/>
</dbReference>
<comment type="subcellular location">
    <subcellularLocation>
        <location evidence="1">Membrane</location>
        <topology evidence="1">Multi-pass membrane protein</topology>
    </subcellularLocation>
</comment>
<dbReference type="SUPFAM" id="SSF103481">
    <property type="entry name" value="Multidrug resistance efflux transporter EmrE"/>
    <property type="match status" value="2"/>
</dbReference>
<organism evidence="8 9">
    <name type="scientific">Elstera cyanobacteriorum</name>
    <dbReference type="NCBI Taxonomy" id="2022747"/>
    <lineage>
        <taxon>Bacteria</taxon>
        <taxon>Pseudomonadati</taxon>
        <taxon>Pseudomonadota</taxon>
        <taxon>Alphaproteobacteria</taxon>
        <taxon>Rhodospirillales</taxon>
        <taxon>Rhodospirillaceae</taxon>
        <taxon>Elstera</taxon>
    </lineage>
</organism>
<evidence type="ECO:0000313" key="9">
    <source>
        <dbReference type="Proteomes" id="UP000216361"/>
    </source>
</evidence>
<feature type="transmembrane region" description="Helical" evidence="6">
    <location>
        <begin position="64"/>
        <end position="84"/>
    </location>
</feature>
<feature type="domain" description="EamA" evidence="7">
    <location>
        <begin position="143"/>
        <end position="275"/>
    </location>
</feature>
<evidence type="ECO:0000256" key="3">
    <source>
        <dbReference type="ARBA" id="ARBA00022692"/>
    </source>
</evidence>
<evidence type="ECO:0000256" key="4">
    <source>
        <dbReference type="ARBA" id="ARBA00022989"/>
    </source>
</evidence>
<comment type="caution">
    <text evidence="8">The sequence shown here is derived from an EMBL/GenBank/DDBJ whole genome shotgun (WGS) entry which is preliminary data.</text>
</comment>
<dbReference type="InterPro" id="IPR037185">
    <property type="entry name" value="EmrE-like"/>
</dbReference>
<keyword evidence="5 6" id="KW-0472">Membrane</keyword>
<gene>
    <name evidence="8" type="ORF">CHR90_08065</name>
</gene>
<evidence type="ECO:0000256" key="6">
    <source>
        <dbReference type="SAM" id="Phobius"/>
    </source>
</evidence>
<sequence>MAERADLALTALAPAIWGSTYLVTTELPPPGYPLTLSLLRALPAGLLLLLLVRQLPTGLWWNRVFLLGALNFSIFWALLFVAAYRLPGGVAATVGAVQPLIVVGLERLFFNAPIRRVSVIVGLAGIAGVALLVLTPKAGLDPIGVAAGLGGAVSMACGTVLTRYWRPPVSALTVTAWQLTAGGLLLLPVALLLEPSLPMPSLKNLAGFAYLGLIGAALTYILWFRGIGTLRPSLVAPLGFLSPLMAVLLGWGVLGQSLTPAQLGGVAIVLGSVWLNQRAAQKA</sequence>
<dbReference type="PANTHER" id="PTHR32322">
    <property type="entry name" value="INNER MEMBRANE TRANSPORTER"/>
    <property type="match status" value="1"/>
</dbReference>
<dbReference type="RefSeq" id="WP_094408477.1">
    <property type="nucleotide sequence ID" value="NZ_BMJZ01000004.1"/>
</dbReference>
<evidence type="ECO:0000313" key="8">
    <source>
        <dbReference type="EMBL" id="OYQ19372.1"/>
    </source>
</evidence>
<name>A0A255XR41_9PROT</name>
<proteinExistence type="inferred from homology"/>
<dbReference type="OrthoDB" id="5430053at2"/>
<dbReference type="Pfam" id="PF00892">
    <property type="entry name" value="EamA"/>
    <property type="match status" value="2"/>
</dbReference>
<feature type="transmembrane region" description="Helical" evidence="6">
    <location>
        <begin position="32"/>
        <end position="52"/>
    </location>
</feature>
<feature type="transmembrane region" description="Helical" evidence="6">
    <location>
        <begin position="235"/>
        <end position="254"/>
    </location>
</feature>
<keyword evidence="3 6" id="KW-0812">Transmembrane</keyword>
<evidence type="ECO:0000256" key="5">
    <source>
        <dbReference type="ARBA" id="ARBA00023136"/>
    </source>
</evidence>
<keyword evidence="4 6" id="KW-1133">Transmembrane helix</keyword>